<dbReference type="GO" id="GO:0004619">
    <property type="term" value="F:phosphoglycerate mutase activity"/>
    <property type="evidence" value="ECO:0007669"/>
    <property type="project" value="UniProtKB-EC"/>
</dbReference>
<organism evidence="7 8">
    <name type="scientific">Ezakiella coagulans</name>
    <dbReference type="NCBI Taxonomy" id="46507"/>
    <lineage>
        <taxon>Bacteria</taxon>
        <taxon>Bacillati</taxon>
        <taxon>Bacillota</taxon>
        <taxon>Tissierellia</taxon>
        <taxon>Ezakiella</taxon>
    </lineage>
</organism>
<proteinExistence type="inferred from homology"/>
<dbReference type="GO" id="GO:0006096">
    <property type="term" value="P:glycolytic process"/>
    <property type="evidence" value="ECO:0007669"/>
    <property type="project" value="UniProtKB-KW"/>
</dbReference>
<dbReference type="Pfam" id="PF00300">
    <property type="entry name" value="His_Phos_1"/>
    <property type="match status" value="1"/>
</dbReference>
<dbReference type="SUPFAM" id="SSF53254">
    <property type="entry name" value="Phosphoglycerate mutase-like"/>
    <property type="match status" value="1"/>
</dbReference>
<feature type="binding site" evidence="6">
    <location>
        <position position="59"/>
    </location>
    <ligand>
        <name>substrate</name>
    </ligand>
</feature>
<name>A0A2U1E6S1_9FIRM</name>
<sequence length="181" mass="21187">MCRLILIRHEMSVGNLTHTFAGKEVKLATIGKLRTKNTRREFNKLKLKNPIFIASEYKRAQETAKYVLQKKYYEKLRVTKYVNEIDFGDLVGRTFKENIEHYGESLNEWMLGPDRTAPPSGESFQNAFKRVKIFLDKIKLYEGDIVVFTHEGFIQLVLGYENKKIKTQKIKNGKIKIVNIR</sequence>
<evidence type="ECO:0000256" key="3">
    <source>
        <dbReference type="ARBA" id="ARBA00023152"/>
    </source>
</evidence>
<accession>A0A2U1E6S1</accession>
<reference evidence="7 8" key="1">
    <citation type="submission" date="2018-04" db="EMBL/GenBank/DDBJ databases">
        <title>Genomic Encyclopedia of Type Strains, Phase IV (KMG-IV): sequencing the most valuable type-strain genomes for metagenomic binning, comparative biology and taxonomic classification.</title>
        <authorList>
            <person name="Goeker M."/>
        </authorList>
    </citation>
    <scope>NUCLEOTIDE SEQUENCE [LARGE SCALE GENOMIC DNA]</scope>
    <source>
        <strain evidence="7 8">DSM 20705</strain>
    </source>
</reference>
<dbReference type="InterPro" id="IPR029033">
    <property type="entry name" value="His_PPase_superfam"/>
</dbReference>
<dbReference type="InterPro" id="IPR005952">
    <property type="entry name" value="Phosphogly_mut1"/>
</dbReference>
<dbReference type="PANTHER" id="PTHR11931">
    <property type="entry name" value="PHOSPHOGLYCERATE MUTASE"/>
    <property type="match status" value="1"/>
</dbReference>
<evidence type="ECO:0000256" key="4">
    <source>
        <dbReference type="ARBA" id="ARBA00023235"/>
    </source>
</evidence>
<evidence type="ECO:0000313" key="7">
    <source>
        <dbReference type="EMBL" id="PVY95621.1"/>
    </source>
</evidence>
<dbReference type="CDD" id="cd07067">
    <property type="entry name" value="HP_PGM_like"/>
    <property type="match status" value="1"/>
</dbReference>
<feature type="active site" description="Proton donor/acceptor" evidence="5">
    <location>
        <position position="84"/>
    </location>
</feature>
<feature type="binding site" evidence="6">
    <location>
        <begin position="8"/>
        <end position="15"/>
    </location>
    <ligand>
        <name>substrate</name>
    </ligand>
</feature>
<evidence type="ECO:0000256" key="5">
    <source>
        <dbReference type="PIRSR" id="PIRSR613078-1"/>
    </source>
</evidence>
<comment type="similarity">
    <text evidence="1">Belongs to the phosphoglycerate mutase family. BPG-dependent PGAM subfamily.</text>
</comment>
<dbReference type="EC" id="5.4.2.11" evidence="2"/>
<dbReference type="Proteomes" id="UP000245793">
    <property type="component" value="Unassembled WGS sequence"/>
</dbReference>
<evidence type="ECO:0000256" key="6">
    <source>
        <dbReference type="PIRSR" id="PIRSR613078-2"/>
    </source>
</evidence>
<dbReference type="InterPro" id="IPR013078">
    <property type="entry name" value="His_Pase_superF_clade-1"/>
</dbReference>
<keyword evidence="8" id="KW-1185">Reference proteome</keyword>
<keyword evidence="3" id="KW-0324">Glycolysis</keyword>
<evidence type="ECO:0000313" key="8">
    <source>
        <dbReference type="Proteomes" id="UP000245793"/>
    </source>
</evidence>
<dbReference type="EMBL" id="QEKV01000001">
    <property type="protein sequence ID" value="PVY95621.1"/>
    <property type="molecule type" value="Genomic_DNA"/>
</dbReference>
<protein>
    <recommendedName>
        <fullName evidence="2">phosphoglycerate mutase (2,3-diphosphoglycerate-dependent)</fullName>
        <ecNumber evidence="2">5.4.2.11</ecNumber>
    </recommendedName>
</protein>
<comment type="caution">
    <text evidence="7">The sequence shown here is derived from an EMBL/GenBank/DDBJ whole genome shotgun (WGS) entry which is preliminary data.</text>
</comment>
<feature type="active site" description="Tele-phosphohistidine intermediate" evidence="5">
    <location>
        <position position="9"/>
    </location>
</feature>
<keyword evidence="4" id="KW-0413">Isomerase</keyword>
<dbReference type="AlphaFoldDB" id="A0A2U1E6S1"/>
<dbReference type="SMART" id="SM00855">
    <property type="entry name" value="PGAM"/>
    <property type="match status" value="1"/>
</dbReference>
<evidence type="ECO:0000256" key="1">
    <source>
        <dbReference type="ARBA" id="ARBA00006717"/>
    </source>
</evidence>
<evidence type="ECO:0000256" key="2">
    <source>
        <dbReference type="ARBA" id="ARBA00012028"/>
    </source>
</evidence>
<dbReference type="Gene3D" id="3.40.50.1240">
    <property type="entry name" value="Phosphoglycerate mutase-like"/>
    <property type="match status" value="1"/>
</dbReference>
<gene>
    <name evidence="7" type="ORF">C7381_101147</name>
</gene>